<name>A0A0G0GP20_9BACT</name>
<comment type="function">
    <text evidence="2 12">Catalyzes a salvage reaction resulting in the formation of AMP, that is energically less costly than de novo synthesis.</text>
</comment>
<dbReference type="InterPro" id="IPR005764">
    <property type="entry name" value="Ade_phspho_trans"/>
</dbReference>
<evidence type="ECO:0000256" key="3">
    <source>
        <dbReference type="ARBA" id="ARBA00004496"/>
    </source>
</evidence>
<comment type="similarity">
    <text evidence="5 12">Belongs to the purine/pyrimidine phosphoribosyltransferase family.</text>
</comment>
<evidence type="ECO:0000256" key="9">
    <source>
        <dbReference type="ARBA" id="ARBA00022676"/>
    </source>
</evidence>
<evidence type="ECO:0000256" key="11">
    <source>
        <dbReference type="ARBA" id="ARBA00022726"/>
    </source>
</evidence>
<dbReference type="EMBL" id="LBSX01000004">
    <property type="protein sequence ID" value="KKQ27905.1"/>
    <property type="molecule type" value="Genomic_DNA"/>
</dbReference>
<dbReference type="PANTHER" id="PTHR32315">
    <property type="entry name" value="ADENINE PHOSPHORIBOSYLTRANSFERASE"/>
    <property type="match status" value="1"/>
</dbReference>
<dbReference type="NCBIfam" id="TIGR01090">
    <property type="entry name" value="apt"/>
    <property type="match status" value="1"/>
</dbReference>
<evidence type="ECO:0000256" key="5">
    <source>
        <dbReference type="ARBA" id="ARBA00008391"/>
    </source>
</evidence>
<dbReference type="HAMAP" id="MF_00004">
    <property type="entry name" value="Aden_phosphoribosyltr"/>
    <property type="match status" value="1"/>
</dbReference>
<dbReference type="NCBIfam" id="NF002632">
    <property type="entry name" value="PRK02304.1-1"/>
    <property type="match status" value="1"/>
</dbReference>
<protein>
    <recommendedName>
        <fullName evidence="7 12">Adenine phosphoribosyltransferase</fullName>
        <shortName evidence="12">APRT</shortName>
        <ecNumber evidence="7 12">2.4.2.7</ecNumber>
    </recommendedName>
</protein>
<dbReference type="GO" id="GO:0002055">
    <property type="term" value="F:adenine binding"/>
    <property type="evidence" value="ECO:0007669"/>
    <property type="project" value="TreeGrafter"/>
</dbReference>
<gene>
    <name evidence="12" type="primary">apt</name>
    <name evidence="14" type="ORF">US42_C0004G0044</name>
</gene>
<evidence type="ECO:0000313" key="15">
    <source>
        <dbReference type="Proteomes" id="UP000034849"/>
    </source>
</evidence>
<dbReference type="AlphaFoldDB" id="A0A0G0GP20"/>
<dbReference type="GO" id="GO:0016208">
    <property type="term" value="F:AMP binding"/>
    <property type="evidence" value="ECO:0007669"/>
    <property type="project" value="TreeGrafter"/>
</dbReference>
<dbReference type="NCBIfam" id="NF002636">
    <property type="entry name" value="PRK02304.1-5"/>
    <property type="match status" value="1"/>
</dbReference>
<dbReference type="STRING" id="1619046.US42_C0004G0044"/>
<evidence type="ECO:0000313" key="14">
    <source>
        <dbReference type="EMBL" id="KKQ27905.1"/>
    </source>
</evidence>
<evidence type="ECO:0000256" key="12">
    <source>
        <dbReference type="HAMAP-Rule" id="MF_00004"/>
    </source>
</evidence>
<dbReference type="InterPro" id="IPR050054">
    <property type="entry name" value="UPRTase/APRTase"/>
</dbReference>
<proteinExistence type="inferred from homology"/>
<dbReference type="GO" id="GO:0044209">
    <property type="term" value="P:AMP salvage"/>
    <property type="evidence" value="ECO:0007669"/>
    <property type="project" value="UniProtKB-UniRule"/>
</dbReference>
<dbReference type="FunFam" id="3.40.50.2020:FF:000004">
    <property type="entry name" value="Adenine phosphoribosyltransferase"/>
    <property type="match status" value="1"/>
</dbReference>
<dbReference type="PATRIC" id="fig|1619046.3.peg.314"/>
<sequence length="177" mass="19736">MNDFIKEKIRTIPNWPKAGVMFRDITTLLKDPAGFQEVMKLFFERFQNEKIDKIVGVESRGFIIGGALADRLKIGFVPVRKIGKLPAETITEDYELEYGSNKLQIHLDAINPGEKILIIDDLLATGGTALATCKLVKNLGGEIVECAFIINLPDLGGSDKLKKHDFKVFNLVEFLGE</sequence>
<evidence type="ECO:0000256" key="6">
    <source>
        <dbReference type="ARBA" id="ARBA00011738"/>
    </source>
</evidence>
<dbReference type="Proteomes" id="UP000034849">
    <property type="component" value="Unassembled WGS sequence"/>
</dbReference>
<dbReference type="GO" id="GO:0005737">
    <property type="term" value="C:cytoplasm"/>
    <property type="evidence" value="ECO:0007669"/>
    <property type="project" value="UniProtKB-SubCell"/>
</dbReference>
<evidence type="ECO:0000256" key="10">
    <source>
        <dbReference type="ARBA" id="ARBA00022679"/>
    </source>
</evidence>
<dbReference type="GO" id="GO:0006166">
    <property type="term" value="P:purine ribonucleoside salvage"/>
    <property type="evidence" value="ECO:0007669"/>
    <property type="project" value="UniProtKB-UniRule"/>
</dbReference>
<comment type="subcellular location">
    <subcellularLocation>
        <location evidence="3 12">Cytoplasm</location>
    </subcellularLocation>
</comment>
<evidence type="ECO:0000256" key="2">
    <source>
        <dbReference type="ARBA" id="ARBA00003968"/>
    </source>
</evidence>
<comment type="caution">
    <text evidence="14">The sequence shown here is derived from an EMBL/GenBank/DDBJ whole genome shotgun (WGS) entry which is preliminary data.</text>
</comment>
<reference evidence="14 15" key="1">
    <citation type="journal article" date="2015" name="Nature">
        <title>rRNA introns, odd ribosomes, and small enigmatic genomes across a large radiation of phyla.</title>
        <authorList>
            <person name="Brown C.T."/>
            <person name="Hug L.A."/>
            <person name="Thomas B.C."/>
            <person name="Sharon I."/>
            <person name="Castelle C.J."/>
            <person name="Singh A."/>
            <person name="Wilkins M.J."/>
            <person name="Williams K.H."/>
            <person name="Banfield J.F."/>
        </authorList>
    </citation>
    <scope>NUCLEOTIDE SEQUENCE [LARGE SCALE GENOMIC DNA]</scope>
</reference>
<dbReference type="CDD" id="cd06223">
    <property type="entry name" value="PRTases_typeI"/>
    <property type="match status" value="1"/>
</dbReference>
<evidence type="ECO:0000256" key="7">
    <source>
        <dbReference type="ARBA" id="ARBA00011893"/>
    </source>
</evidence>
<dbReference type="Pfam" id="PF00156">
    <property type="entry name" value="Pribosyltran"/>
    <property type="match status" value="1"/>
</dbReference>
<accession>A0A0G0GP20</accession>
<dbReference type="EC" id="2.4.2.7" evidence="7 12"/>
<comment type="pathway">
    <text evidence="4 12">Purine metabolism; AMP biosynthesis via salvage pathway; AMP from adenine: step 1/1.</text>
</comment>
<dbReference type="Gene3D" id="3.40.50.2020">
    <property type="match status" value="1"/>
</dbReference>
<evidence type="ECO:0000256" key="1">
    <source>
        <dbReference type="ARBA" id="ARBA00000868"/>
    </source>
</evidence>
<dbReference type="UniPathway" id="UPA00588">
    <property type="reaction ID" value="UER00646"/>
</dbReference>
<evidence type="ECO:0000256" key="4">
    <source>
        <dbReference type="ARBA" id="ARBA00004659"/>
    </source>
</evidence>
<keyword evidence="11 12" id="KW-0660">Purine salvage</keyword>
<keyword evidence="9 12" id="KW-0328">Glycosyltransferase</keyword>
<evidence type="ECO:0000259" key="13">
    <source>
        <dbReference type="Pfam" id="PF00156"/>
    </source>
</evidence>
<feature type="domain" description="Phosphoribosyltransferase" evidence="13">
    <location>
        <begin position="26"/>
        <end position="170"/>
    </location>
</feature>
<organism evidence="14 15">
    <name type="scientific">Candidatus Magasanikbacteria bacterium GW2011_GWC2_37_14</name>
    <dbReference type="NCBI Taxonomy" id="1619046"/>
    <lineage>
        <taxon>Bacteria</taxon>
        <taxon>Candidatus Magasanikiibacteriota</taxon>
    </lineage>
</organism>
<keyword evidence="8 12" id="KW-0963">Cytoplasm</keyword>
<comment type="subunit">
    <text evidence="6 12">Homodimer.</text>
</comment>
<comment type="catalytic activity">
    <reaction evidence="1 12">
        <text>AMP + diphosphate = 5-phospho-alpha-D-ribose 1-diphosphate + adenine</text>
        <dbReference type="Rhea" id="RHEA:16609"/>
        <dbReference type="ChEBI" id="CHEBI:16708"/>
        <dbReference type="ChEBI" id="CHEBI:33019"/>
        <dbReference type="ChEBI" id="CHEBI:58017"/>
        <dbReference type="ChEBI" id="CHEBI:456215"/>
        <dbReference type="EC" id="2.4.2.7"/>
    </reaction>
</comment>
<dbReference type="InterPro" id="IPR000836">
    <property type="entry name" value="PRTase_dom"/>
</dbReference>
<dbReference type="SUPFAM" id="SSF53271">
    <property type="entry name" value="PRTase-like"/>
    <property type="match status" value="1"/>
</dbReference>
<dbReference type="InterPro" id="IPR029057">
    <property type="entry name" value="PRTase-like"/>
</dbReference>
<dbReference type="GO" id="GO:0003999">
    <property type="term" value="F:adenine phosphoribosyltransferase activity"/>
    <property type="evidence" value="ECO:0007669"/>
    <property type="project" value="UniProtKB-UniRule"/>
</dbReference>
<dbReference type="NCBIfam" id="NF002634">
    <property type="entry name" value="PRK02304.1-3"/>
    <property type="match status" value="1"/>
</dbReference>
<dbReference type="PANTHER" id="PTHR32315:SF3">
    <property type="entry name" value="ADENINE PHOSPHORIBOSYLTRANSFERASE"/>
    <property type="match status" value="1"/>
</dbReference>
<dbReference type="GO" id="GO:0006168">
    <property type="term" value="P:adenine salvage"/>
    <property type="evidence" value="ECO:0007669"/>
    <property type="project" value="InterPro"/>
</dbReference>
<keyword evidence="10 12" id="KW-0808">Transferase</keyword>
<evidence type="ECO:0000256" key="8">
    <source>
        <dbReference type="ARBA" id="ARBA00022490"/>
    </source>
</evidence>